<gene>
    <name evidence="7" type="ORF">INF35_09700</name>
</gene>
<reference evidence="7 8" key="1">
    <citation type="submission" date="2020-10" db="EMBL/GenBank/DDBJ databases">
        <title>ChiBAC.</title>
        <authorList>
            <person name="Zenner C."/>
            <person name="Hitch T.C.A."/>
            <person name="Clavel T."/>
        </authorList>
    </citation>
    <scope>NUCLEOTIDE SEQUENCE [LARGE SCALE GENOMIC DNA]</scope>
    <source>
        <strain evidence="7 8">DSM 109015</strain>
    </source>
</reference>
<proteinExistence type="predicted"/>
<evidence type="ECO:0000256" key="3">
    <source>
        <dbReference type="ARBA" id="ARBA00022989"/>
    </source>
</evidence>
<dbReference type="Pfam" id="PF04138">
    <property type="entry name" value="GtrA_DPMS_TM"/>
    <property type="match status" value="1"/>
</dbReference>
<organism evidence="7 8">
    <name type="scientific">Gemmiger gallinarum</name>
    <dbReference type="NCBI Taxonomy" id="2779354"/>
    <lineage>
        <taxon>Bacteria</taxon>
        <taxon>Bacillati</taxon>
        <taxon>Bacillota</taxon>
        <taxon>Clostridia</taxon>
        <taxon>Eubacteriales</taxon>
        <taxon>Gemmiger</taxon>
    </lineage>
</organism>
<dbReference type="EMBL" id="JADCKC010000003">
    <property type="protein sequence ID" value="MBE5038055.1"/>
    <property type="molecule type" value="Genomic_DNA"/>
</dbReference>
<dbReference type="Proteomes" id="UP000768567">
    <property type="component" value="Unassembled WGS sequence"/>
</dbReference>
<feature type="domain" description="GtrA/DPMS transmembrane" evidence="6">
    <location>
        <begin position="16"/>
        <end position="137"/>
    </location>
</feature>
<evidence type="ECO:0000256" key="2">
    <source>
        <dbReference type="ARBA" id="ARBA00022692"/>
    </source>
</evidence>
<protein>
    <submittedName>
        <fullName evidence="7">GtrA family protein</fullName>
    </submittedName>
</protein>
<evidence type="ECO:0000256" key="4">
    <source>
        <dbReference type="ARBA" id="ARBA00023136"/>
    </source>
</evidence>
<evidence type="ECO:0000313" key="8">
    <source>
        <dbReference type="Proteomes" id="UP000768567"/>
    </source>
</evidence>
<keyword evidence="8" id="KW-1185">Reference proteome</keyword>
<accession>A0ABR9R4S1</accession>
<feature type="transmembrane region" description="Helical" evidence="5">
    <location>
        <begin position="14"/>
        <end position="35"/>
    </location>
</feature>
<dbReference type="RefSeq" id="WP_193501934.1">
    <property type="nucleotide sequence ID" value="NZ_JADCKC010000003.1"/>
</dbReference>
<dbReference type="InterPro" id="IPR007267">
    <property type="entry name" value="GtrA_DPMS_TM"/>
</dbReference>
<comment type="subcellular location">
    <subcellularLocation>
        <location evidence="1">Membrane</location>
        <topology evidence="1">Multi-pass membrane protein</topology>
    </subcellularLocation>
</comment>
<comment type="caution">
    <text evidence="7">The sequence shown here is derived from an EMBL/GenBank/DDBJ whole genome shotgun (WGS) entry which is preliminary data.</text>
</comment>
<keyword evidence="2 5" id="KW-0812">Transmembrane</keyword>
<keyword evidence="3 5" id="KW-1133">Transmembrane helix</keyword>
<keyword evidence="4 5" id="KW-0472">Membrane</keyword>
<evidence type="ECO:0000313" key="7">
    <source>
        <dbReference type="EMBL" id="MBE5038055.1"/>
    </source>
</evidence>
<feature type="transmembrane region" description="Helical" evidence="5">
    <location>
        <begin position="83"/>
        <end position="109"/>
    </location>
</feature>
<feature type="transmembrane region" description="Helical" evidence="5">
    <location>
        <begin position="47"/>
        <end position="71"/>
    </location>
</feature>
<sequence>MSHSSQSTAQGQPFWRFLVSSMSSSVVDLAAFALLCVPFQPLFGDRMYILAATIAARVLSSLCNYLLNYFLVFHSHATHTRSATLYTTITVLKTLASALLVSLLVGLFPAGMPELAAKIPVDCLLFFLNYLLQKKFVY</sequence>
<evidence type="ECO:0000259" key="6">
    <source>
        <dbReference type="Pfam" id="PF04138"/>
    </source>
</evidence>
<name>A0ABR9R4S1_9FIRM</name>
<evidence type="ECO:0000256" key="5">
    <source>
        <dbReference type="SAM" id="Phobius"/>
    </source>
</evidence>
<evidence type="ECO:0000256" key="1">
    <source>
        <dbReference type="ARBA" id="ARBA00004141"/>
    </source>
</evidence>